<dbReference type="VEuPathDB" id="FungiDB:QG37_04258"/>
<sequence length="349" mass="39697">MYLCELLPRLGTISIRIALQESDLEPQISNIAFSHNSLQVITLRNKYVVKLPVEKAEKLQGAKITQLLADGKTLSLRLTLSDSEKLDSPFTSLAQSKAQRWSVSDLLKTPKDNNNVNVFKFICANCGTQILDSMDTKFADMPSEYWHELMDFWHCHKPHQEHHHNHQKNYESIVPKPGNVYIGAHYLFVKRKSSSCYGCKRVLGEAASNDTAKLYKWNLKLQYNNEVESYPPYAYAYYAILDKINSGALRKLQVKNSKGTLSLWILSVGLSVSYDNHILDRALKILYTEESNENLEVLELPTLVYESLLSVLQESTSLLPESEQNAQMSKEDKVHYKAGFLAPEMGDAF</sequence>
<comment type="caution">
    <text evidence="1">The sequence shown here is derived from an EMBL/GenBank/DDBJ whole genome shotgun (WGS) entry which is preliminary data.</text>
</comment>
<accession>A0A0L0NY44</accession>
<dbReference type="EMBL" id="LGST01000029">
    <property type="protein sequence ID" value="KND98913.1"/>
    <property type="molecule type" value="Genomic_DNA"/>
</dbReference>
<dbReference type="VEuPathDB" id="FungiDB:B9J08_001218"/>
<dbReference type="GO" id="GO:0043161">
    <property type="term" value="P:proteasome-mediated ubiquitin-dependent protein catabolic process"/>
    <property type="evidence" value="ECO:0007669"/>
    <property type="project" value="TreeGrafter"/>
</dbReference>
<organism evidence="1 2">
    <name type="scientific">Candidozyma auris</name>
    <name type="common">Yeast</name>
    <name type="synonym">Candida auris</name>
    <dbReference type="NCBI Taxonomy" id="498019"/>
    <lineage>
        <taxon>Eukaryota</taxon>
        <taxon>Fungi</taxon>
        <taxon>Dikarya</taxon>
        <taxon>Ascomycota</taxon>
        <taxon>Saccharomycotina</taxon>
        <taxon>Pichiomycetes</taxon>
        <taxon>Metschnikowiaceae</taxon>
        <taxon>Candidozyma</taxon>
    </lineage>
</organism>
<dbReference type="GO" id="GO:0000209">
    <property type="term" value="P:protein polyubiquitination"/>
    <property type="evidence" value="ECO:0007669"/>
    <property type="project" value="TreeGrafter"/>
</dbReference>
<dbReference type="InterPro" id="IPR019193">
    <property type="entry name" value="UBQ-conj_enz_E2-bd_prot"/>
</dbReference>
<name>A0A0L0NY44_CANAR</name>
<dbReference type="GO" id="GO:0061630">
    <property type="term" value="F:ubiquitin protein ligase activity"/>
    <property type="evidence" value="ECO:0007669"/>
    <property type="project" value="TreeGrafter"/>
</dbReference>
<evidence type="ECO:0000313" key="1">
    <source>
        <dbReference type="EMBL" id="KND98913.1"/>
    </source>
</evidence>
<dbReference type="Pfam" id="PF09814">
    <property type="entry name" value="HECT_2"/>
    <property type="match status" value="1"/>
</dbReference>
<dbReference type="GO" id="GO:0030332">
    <property type="term" value="F:cyclin binding"/>
    <property type="evidence" value="ECO:0007669"/>
    <property type="project" value="TreeGrafter"/>
</dbReference>
<proteinExistence type="predicted"/>
<dbReference type="VEuPathDB" id="FungiDB:CJJ09_003474"/>
<dbReference type="GO" id="GO:0000151">
    <property type="term" value="C:ubiquitin ligase complex"/>
    <property type="evidence" value="ECO:0007669"/>
    <property type="project" value="TreeGrafter"/>
</dbReference>
<dbReference type="Proteomes" id="UP000037122">
    <property type="component" value="Unassembled WGS sequence"/>
</dbReference>
<evidence type="ECO:0000313" key="2">
    <source>
        <dbReference type="Proteomes" id="UP000037122"/>
    </source>
</evidence>
<dbReference type="GO" id="GO:0051865">
    <property type="term" value="P:protein autoubiquitination"/>
    <property type="evidence" value="ECO:0007669"/>
    <property type="project" value="TreeGrafter"/>
</dbReference>
<reference evidence="2" key="1">
    <citation type="journal article" date="2015" name="BMC Genomics">
        <title>Draft genome of a commonly misdiagnosed multidrug resistant pathogen Candida auris.</title>
        <authorList>
            <person name="Chatterjee S."/>
            <person name="Alampalli S.V."/>
            <person name="Nageshan R.K."/>
            <person name="Chettiar S.T."/>
            <person name="Joshi S."/>
            <person name="Tatu U.S."/>
        </authorList>
    </citation>
    <scope>NUCLEOTIDE SEQUENCE [LARGE SCALE GENOMIC DNA]</scope>
    <source>
        <strain evidence="2">6684</strain>
    </source>
</reference>
<gene>
    <name evidence="1" type="ORF">QG37_04258</name>
</gene>
<dbReference type="VEuPathDB" id="FungiDB:CJJ07_003438"/>
<dbReference type="GO" id="GO:0005634">
    <property type="term" value="C:nucleus"/>
    <property type="evidence" value="ECO:0007669"/>
    <property type="project" value="TreeGrafter"/>
</dbReference>
<dbReference type="PANTHER" id="PTHR31531:SF2">
    <property type="entry name" value="E3 UBIQUITIN-PROTEIN LIGASE E3D"/>
    <property type="match status" value="1"/>
</dbReference>
<dbReference type="GO" id="GO:0031624">
    <property type="term" value="F:ubiquitin conjugating enzyme binding"/>
    <property type="evidence" value="ECO:0007669"/>
    <property type="project" value="TreeGrafter"/>
</dbReference>
<dbReference type="AlphaFoldDB" id="A0A0L0NY44"/>
<dbReference type="GO" id="GO:0005829">
    <property type="term" value="C:cytosol"/>
    <property type="evidence" value="ECO:0007669"/>
    <property type="project" value="TreeGrafter"/>
</dbReference>
<dbReference type="PANTHER" id="PTHR31531">
    <property type="entry name" value="E3 UBIQUITIN-PROTEIN LIGASE E3D FAMILY MEMBER"/>
    <property type="match status" value="1"/>
</dbReference>
<protein>
    <submittedName>
        <fullName evidence="1">Uncharacterized protein</fullName>
    </submittedName>
</protein>
<dbReference type="GO" id="GO:0006513">
    <property type="term" value="P:protein monoubiquitination"/>
    <property type="evidence" value="ECO:0007669"/>
    <property type="project" value="TreeGrafter"/>
</dbReference>
<dbReference type="VEuPathDB" id="FungiDB:CJI96_0003062"/>
<dbReference type="VEuPathDB" id="FungiDB:CJI97_001388"/>